<evidence type="ECO:0000313" key="3">
    <source>
        <dbReference type="Proteomes" id="UP000298493"/>
    </source>
</evidence>
<keyword evidence="3" id="KW-1185">Reference proteome</keyword>
<sequence>MLPISPQPACFNAPPKKETKILIPHAKFSTLALKLGLIILLLVRLSLDLDVSIVLLLLLHILLLSSCGTFNPLSLLFLLLSFPLFLLLNRLSQLSFRSIRLAL</sequence>
<evidence type="ECO:0000313" key="2">
    <source>
        <dbReference type="EMBL" id="TID25301.1"/>
    </source>
</evidence>
<dbReference type="Proteomes" id="UP000298493">
    <property type="component" value="Unassembled WGS sequence"/>
</dbReference>
<gene>
    <name evidence="2" type="ORF">E6O75_ATG04506</name>
</gene>
<protein>
    <submittedName>
        <fullName evidence="2">Uncharacterized protein</fullName>
    </submittedName>
</protein>
<keyword evidence="1" id="KW-0812">Transmembrane</keyword>
<accession>A0A4Z1PIC2</accession>
<keyword evidence="1" id="KW-1133">Transmembrane helix</keyword>
<organism evidence="2 3">
    <name type="scientific">Venturia nashicola</name>
    <dbReference type="NCBI Taxonomy" id="86259"/>
    <lineage>
        <taxon>Eukaryota</taxon>
        <taxon>Fungi</taxon>
        <taxon>Dikarya</taxon>
        <taxon>Ascomycota</taxon>
        <taxon>Pezizomycotina</taxon>
        <taxon>Dothideomycetes</taxon>
        <taxon>Pleosporomycetidae</taxon>
        <taxon>Venturiales</taxon>
        <taxon>Venturiaceae</taxon>
        <taxon>Venturia</taxon>
    </lineage>
</organism>
<feature type="transmembrane region" description="Helical" evidence="1">
    <location>
        <begin position="69"/>
        <end position="88"/>
    </location>
</feature>
<reference evidence="2 3" key="1">
    <citation type="submission" date="2019-04" db="EMBL/GenBank/DDBJ databases">
        <title>High contiguity whole genome sequence and gene annotation resource for two Venturia nashicola isolates.</title>
        <authorList>
            <person name="Prokchorchik M."/>
            <person name="Won K."/>
            <person name="Lee Y."/>
            <person name="Choi E.D."/>
            <person name="Segonzac C."/>
            <person name="Sohn K.H."/>
        </authorList>
    </citation>
    <scope>NUCLEOTIDE SEQUENCE [LARGE SCALE GENOMIC DNA]</scope>
    <source>
        <strain evidence="2 3">PRI2</strain>
    </source>
</reference>
<dbReference type="AlphaFoldDB" id="A0A4Z1PIC2"/>
<proteinExistence type="predicted"/>
<keyword evidence="1" id="KW-0472">Membrane</keyword>
<comment type="caution">
    <text evidence="2">The sequence shown here is derived from an EMBL/GenBank/DDBJ whole genome shotgun (WGS) entry which is preliminary data.</text>
</comment>
<dbReference type="EMBL" id="SNSC02000004">
    <property type="protein sequence ID" value="TID25301.1"/>
    <property type="molecule type" value="Genomic_DNA"/>
</dbReference>
<evidence type="ECO:0000256" key="1">
    <source>
        <dbReference type="SAM" id="Phobius"/>
    </source>
</evidence>
<name>A0A4Z1PIC2_9PEZI</name>